<keyword evidence="12" id="KW-1185">Reference proteome</keyword>
<gene>
    <name evidence="11" type="ORF">NKI27_00480</name>
</gene>
<evidence type="ECO:0000256" key="6">
    <source>
        <dbReference type="ARBA" id="ARBA00023015"/>
    </source>
</evidence>
<keyword evidence="6" id="KW-0805">Transcription regulation</keyword>
<dbReference type="InterPro" id="IPR005119">
    <property type="entry name" value="LysR_subst-bd"/>
</dbReference>
<dbReference type="PRINTS" id="PR00039">
    <property type="entry name" value="HTHLYSR"/>
</dbReference>
<dbReference type="PANTHER" id="PTHR30346:SF17">
    <property type="entry name" value="LYSR FAMILY TRANSCRIPTIONAL REGULATOR"/>
    <property type="match status" value="1"/>
</dbReference>
<evidence type="ECO:0000256" key="4">
    <source>
        <dbReference type="ARBA" id="ARBA00022490"/>
    </source>
</evidence>
<dbReference type="Pfam" id="PF03466">
    <property type="entry name" value="LysR_substrate"/>
    <property type="match status" value="1"/>
</dbReference>
<comment type="subcellular location">
    <subcellularLocation>
        <location evidence="1">Cytoplasm</location>
    </subcellularLocation>
</comment>
<dbReference type="Gene3D" id="3.40.190.10">
    <property type="entry name" value="Periplasmic binding protein-like II"/>
    <property type="match status" value="1"/>
</dbReference>
<evidence type="ECO:0000256" key="2">
    <source>
        <dbReference type="ARBA" id="ARBA00009437"/>
    </source>
</evidence>
<sequence length="294" mass="33342">MIERAHLAIIRAVDDKGTLTEAADALCLTQSALSHSIKKLEQHMGTEVWLREGRTLRLTQAGHYLLLLAKRLLPQFEHAEQLMSQLGRGERGELRIGMECHPCYQWLLKIVGPFLERWPDVDIDVKQKFQFGGIGALFNHEIDLLVTPDPLYRPGLIVTPVFEYEQRLAISAQHPLANKPYLLPEDLQDETLISYPVEKDRLDIYTQFFSLSEFTPKKHKEIETTDIMMHMVAAGRGVAALPGWLIDEYADQLPIKSLRLGSEGIAKHISLCTREADARLIYVQDFIESACKAG</sequence>
<dbReference type="SUPFAM" id="SSF46785">
    <property type="entry name" value="Winged helix' DNA-binding domain"/>
    <property type="match status" value="1"/>
</dbReference>
<evidence type="ECO:0000256" key="1">
    <source>
        <dbReference type="ARBA" id="ARBA00004496"/>
    </source>
</evidence>
<feature type="domain" description="HTH lysR-type" evidence="10">
    <location>
        <begin position="1"/>
        <end position="59"/>
    </location>
</feature>
<dbReference type="Gene3D" id="1.10.10.10">
    <property type="entry name" value="Winged helix-like DNA-binding domain superfamily/Winged helix DNA-binding domain"/>
    <property type="match status" value="1"/>
</dbReference>
<dbReference type="PANTHER" id="PTHR30346">
    <property type="entry name" value="TRANSCRIPTIONAL DUAL REGULATOR HCAR-RELATED"/>
    <property type="match status" value="1"/>
</dbReference>
<dbReference type="InterPro" id="IPR037406">
    <property type="entry name" value="MetR_PBP2"/>
</dbReference>
<organism evidence="11 12">
    <name type="scientific">Alkalimarinus alittae</name>
    <dbReference type="NCBI Taxonomy" id="2961619"/>
    <lineage>
        <taxon>Bacteria</taxon>
        <taxon>Pseudomonadati</taxon>
        <taxon>Pseudomonadota</taxon>
        <taxon>Gammaproteobacteria</taxon>
        <taxon>Alteromonadales</taxon>
        <taxon>Alteromonadaceae</taxon>
        <taxon>Alkalimarinus</taxon>
    </lineage>
</organism>
<dbReference type="SUPFAM" id="SSF53850">
    <property type="entry name" value="Periplasmic binding protein-like II"/>
    <property type="match status" value="1"/>
</dbReference>
<evidence type="ECO:0000256" key="7">
    <source>
        <dbReference type="ARBA" id="ARBA00023125"/>
    </source>
</evidence>
<evidence type="ECO:0000256" key="9">
    <source>
        <dbReference type="ARBA" id="ARBA00023167"/>
    </source>
</evidence>
<dbReference type="PROSITE" id="PS50931">
    <property type="entry name" value="HTH_LYSR"/>
    <property type="match status" value="1"/>
</dbReference>
<dbReference type="EMBL" id="CP100390">
    <property type="protein sequence ID" value="UZE96256.1"/>
    <property type="molecule type" value="Genomic_DNA"/>
</dbReference>
<keyword evidence="7" id="KW-0238">DNA-binding</keyword>
<keyword evidence="8" id="KW-0804">Transcription</keyword>
<evidence type="ECO:0000256" key="3">
    <source>
        <dbReference type="ARBA" id="ARBA00019365"/>
    </source>
</evidence>
<dbReference type="InterPro" id="IPR036390">
    <property type="entry name" value="WH_DNA-bd_sf"/>
</dbReference>
<comment type="similarity">
    <text evidence="2">Belongs to the LysR transcriptional regulatory family.</text>
</comment>
<dbReference type="InterPro" id="IPR036388">
    <property type="entry name" value="WH-like_DNA-bd_sf"/>
</dbReference>
<reference evidence="11" key="1">
    <citation type="submission" date="2022-06" db="EMBL/GenBank/DDBJ databases">
        <title>Alkalimarinus sp. nov., isolated from gut of a Alitta virens.</title>
        <authorList>
            <person name="Yang A.I."/>
            <person name="Shin N.-R."/>
        </authorList>
    </citation>
    <scope>NUCLEOTIDE SEQUENCE</scope>
    <source>
        <strain evidence="11">A2M4</strain>
    </source>
</reference>
<dbReference type="RefSeq" id="WP_265047740.1">
    <property type="nucleotide sequence ID" value="NZ_CP100390.1"/>
</dbReference>
<proteinExistence type="inferred from homology"/>
<evidence type="ECO:0000313" key="11">
    <source>
        <dbReference type="EMBL" id="UZE96256.1"/>
    </source>
</evidence>
<dbReference type="CDD" id="cd08441">
    <property type="entry name" value="PBP2_MetR"/>
    <property type="match status" value="1"/>
</dbReference>
<dbReference type="Proteomes" id="UP001163739">
    <property type="component" value="Chromosome"/>
</dbReference>
<dbReference type="InterPro" id="IPR000847">
    <property type="entry name" value="LysR_HTH_N"/>
</dbReference>
<keyword evidence="5" id="KW-0028">Amino-acid biosynthesis</keyword>
<name>A0ABY6N2E7_9ALTE</name>
<keyword evidence="4" id="KW-0963">Cytoplasm</keyword>
<accession>A0ABY6N2E7</accession>
<protein>
    <recommendedName>
        <fullName evidence="3">HTH-type transcriptional regulator MetR</fullName>
    </recommendedName>
</protein>
<keyword evidence="9" id="KW-0486">Methionine biosynthesis</keyword>
<evidence type="ECO:0000313" key="12">
    <source>
        <dbReference type="Proteomes" id="UP001163739"/>
    </source>
</evidence>
<evidence type="ECO:0000256" key="8">
    <source>
        <dbReference type="ARBA" id="ARBA00023163"/>
    </source>
</evidence>
<evidence type="ECO:0000259" key="10">
    <source>
        <dbReference type="PROSITE" id="PS50931"/>
    </source>
</evidence>
<evidence type="ECO:0000256" key="5">
    <source>
        <dbReference type="ARBA" id="ARBA00022605"/>
    </source>
</evidence>
<dbReference type="Pfam" id="PF00126">
    <property type="entry name" value="HTH_1"/>
    <property type="match status" value="1"/>
</dbReference>